<dbReference type="SUPFAM" id="SSF55120">
    <property type="entry name" value="Pseudouridine synthase"/>
    <property type="match status" value="1"/>
</dbReference>
<evidence type="ECO:0000256" key="8">
    <source>
        <dbReference type="PROSITE-ProRule" id="PRU00182"/>
    </source>
</evidence>
<dbReference type="GO" id="GO:0160141">
    <property type="term" value="F:23S rRNA pseudouridine(955/2504/2580) synthase activity"/>
    <property type="evidence" value="ECO:0007669"/>
    <property type="project" value="UniProtKB-EC"/>
</dbReference>
<dbReference type="InterPro" id="IPR020103">
    <property type="entry name" value="PsdUridine_synth_cat_dom_sf"/>
</dbReference>
<dbReference type="OrthoDB" id="9785808at2"/>
<dbReference type="PANTHER" id="PTHR21600">
    <property type="entry name" value="MITOCHONDRIAL RNA PSEUDOURIDINE SYNTHASE"/>
    <property type="match status" value="1"/>
</dbReference>
<sequence length="320" mass="35022">MTQPEPHPSPVAVRFVEVPADCDGQRIDNFLLRTLKGVPKSLVYRILRKGEVRVNKGRSRPEHRLKTGDVVRIPPLRLSPETEAAPVPGWLQERLQAAILHEDRRVLVLDKPSGVAVHKGSGIDVGVIEALRAMRPQGGFLELAHRLDRDTSGVLVLAKTPEALRGIHDALNARSTEKRYLAFVRGHWQLGSCRVDAPLRKGMVRGGERMVEVAADGKPSVSHFRLVRQFGPGALVEITIETGRTHQIRVHAAHMGHPLAGDDKYGDSDFNRLMAGFGLHRLFLHAQYLALPLGERELVLSAPLGAELGAVLDALEAAGG</sequence>
<comment type="catalytic activity">
    <reaction evidence="9">
        <text>a uridine in RNA = a pseudouridine in RNA</text>
        <dbReference type="Rhea" id="RHEA:48348"/>
        <dbReference type="Rhea" id="RHEA-COMP:12068"/>
        <dbReference type="Rhea" id="RHEA-COMP:12069"/>
        <dbReference type="ChEBI" id="CHEBI:65314"/>
        <dbReference type="ChEBI" id="CHEBI:65315"/>
    </reaction>
</comment>
<dbReference type="InterPro" id="IPR002942">
    <property type="entry name" value="S4_RNA-bd"/>
</dbReference>
<dbReference type="GO" id="GO:0003723">
    <property type="term" value="F:RNA binding"/>
    <property type="evidence" value="ECO:0007669"/>
    <property type="project" value="UniProtKB-KW"/>
</dbReference>
<dbReference type="AlphaFoldDB" id="A0A317MT68"/>
<dbReference type="NCBIfam" id="TIGR00005">
    <property type="entry name" value="rluA_subfam"/>
    <property type="match status" value="1"/>
</dbReference>
<accession>A0A317MT68</accession>
<dbReference type="PANTHER" id="PTHR21600:SF92">
    <property type="entry name" value="RIBOSOMAL LARGE SUBUNIT PSEUDOURIDINE SYNTHASE C"/>
    <property type="match status" value="1"/>
</dbReference>
<evidence type="ECO:0000256" key="4">
    <source>
        <dbReference type="ARBA" id="ARBA00022552"/>
    </source>
</evidence>
<gene>
    <name evidence="11" type="ORF">C7443_11053</name>
</gene>
<feature type="domain" description="RNA-binding S4" evidence="10">
    <location>
        <begin position="25"/>
        <end position="88"/>
    </location>
</feature>
<dbReference type="InterPro" id="IPR050188">
    <property type="entry name" value="RluA_PseudoU_synthase"/>
</dbReference>
<name>A0A317MT68_9GAMM</name>
<keyword evidence="12" id="KW-1185">Reference proteome</keyword>
<proteinExistence type="inferred from homology"/>
<evidence type="ECO:0000313" key="12">
    <source>
        <dbReference type="Proteomes" id="UP000246569"/>
    </source>
</evidence>
<evidence type="ECO:0000256" key="2">
    <source>
        <dbReference type="ARBA" id="ARBA00002876"/>
    </source>
</evidence>
<evidence type="ECO:0000256" key="6">
    <source>
        <dbReference type="ARBA" id="ARBA00023235"/>
    </source>
</evidence>
<keyword evidence="4" id="KW-0698">rRNA processing</keyword>
<dbReference type="GO" id="GO:0000455">
    <property type="term" value="P:enzyme-directed rRNA pseudouridine synthesis"/>
    <property type="evidence" value="ECO:0007669"/>
    <property type="project" value="TreeGrafter"/>
</dbReference>
<dbReference type="Pfam" id="PF01479">
    <property type="entry name" value="S4"/>
    <property type="match status" value="1"/>
</dbReference>
<dbReference type="InterPro" id="IPR036986">
    <property type="entry name" value="S4_RNA-bd_sf"/>
</dbReference>
<dbReference type="EMBL" id="QGTJ01000010">
    <property type="protein sequence ID" value="PWV59508.1"/>
    <property type="molecule type" value="Genomic_DNA"/>
</dbReference>
<protein>
    <recommendedName>
        <fullName evidence="9">Pseudouridine synthase</fullName>
        <ecNumber evidence="9">5.4.99.-</ecNumber>
    </recommendedName>
</protein>
<evidence type="ECO:0000256" key="7">
    <source>
        <dbReference type="PIRSR" id="PIRSR606225-1"/>
    </source>
</evidence>
<dbReference type="InterPro" id="IPR006224">
    <property type="entry name" value="PsdUridine_synth_RluA-like_CS"/>
</dbReference>
<dbReference type="RefSeq" id="WP_110019640.1">
    <property type="nucleotide sequence ID" value="NZ_QGTJ01000010.1"/>
</dbReference>
<comment type="similarity">
    <text evidence="3 9">Belongs to the pseudouridine synthase RluA family.</text>
</comment>
<dbReference type="Gene3D" id="3.10.290.10">
    <property type="entry name" value="RNA-binding S4 domain"/>
    <property type="match status" value="1"/>
</dbReference>
<evidence type="ECO:0000256" key="9">
    <source>
        <dbReference type="RuleBase" id="RU362028"/>
    </source>
</evidence>
<dbReference type="PROSITE" id="PS01129">
    <property type="entry name" value="PSI_RLU"/>
    <property type="match status" value="1"/>
</dbReference>
<dbReference type="Pfam" id="PF00849">
    <property type="entry name" value="PseudoU_synth_2"/>
    <property type="match status" value="1"/>
</dbReference>
<dbReference type="SMART" id="SM00363">
    <property type="entry name" value="S4"/>
    <property type="match status" value="1"/>
</dbReference>
<evidence type="ECO:0000259" key="10">
    <source>
        <dbReference type="SMART" id="SM00363"/>
    </source>
</evidence>
<evidence type="ECO:0000313" key="11">
    <source>
        <dbReference type="EMBL" id="PWV59508.1"/>
    </source>
</evidence>
<dbReference type="EC" id="5.4.99.-" evidence="9"/>
<organism evidence="11 12">
    <name type="scientific">Plasticicumulans acidivorans</name>
    <dbReference type="NCBI Taxonomy" id="886464"/>
    <lineage>
        <taxon>Bacteria</taxon>
        <taxon>Pseudomonadati</taxon>
        <taxon>Pseudomonadota</taxon>
        <taxon>Gammaproteobacteria</taxon>
        <taxon>Candidatus Competibacteraceae</taxon>
        <taxon>Plasticicumulans</taxon>
    </lineage>
</organism>
<comment type="caution">
    <text evidence="11">The sequence shown here is derived from an EMBL/GenBank/DDBJ whole genome shotgun (WGS) entry which is preliminary data.</text>
</comment>
<dbReference type="InterPro" id="IPR006225">
    <property type="entry name" value="PsdUridine_synth_RluC/D"/>
</dbReference>
<keyword evidence="6 9" id="KW-0413">Isomerase</keyword>
<dbReference type="PROSITE" id="PS50889">
    <property type="entry name" value="S4"/>
    <property type="match status" value="1"/>
</dbReference>
<comment type="catalytic activity">
    <reaction evidence="1">
        <text>uridine(955/2504/2580) in 23S rRNA = pseudouridine(955/2504/2580) in 23S rRNA</text>
        <dbReference type="Rhea" id="RHEA:42528"/>
        <dbReference type="Rhea" id="RHEA-COMP:10099"/>
        <dbReference type="Rhea" id="RHEA-COMP:10100"/>
        <dbReference type="ChEBI" id="CHEBI:65314"/>
        <dbReference type="ChEBI" id="CHEBI:65315"/>
        <dbReference type="EC" id="5.4.99.24"/>
    </reaction>
</comment>
<evidence type="ECO:0000256" key="5">
    <source>
        <dbReference type="ARBA" id="ARBA00022884"/>
    </source>
</evidence>
<dbReference type="CDD" id="cd02869">
    <property type="entry name" value="PseudoU_synth_RluA_like"/>
    <property type="match status" value="1"/>
</dbReference>
<dbReference type="SUPFAM" id="SSF55174">
    <property type="entry name" value="Alpha-L RNA-binding motif"/>
    <property type="match status" value="1"/>
</dbReference>
<dbReference type="Proteomes" id="UP000246569">
    <property type="component" value="Unassembled WGS sequence"/>
</dbReference>
<dbReference type="Gene3D" id="3.30.2350.10">
    <property type="entry name" value="Pseudouridine synthase"/>
    <property type="match status" value="1"/>
</dbReference>
<evidence type="ECO:0000256" key="3">
    <source>
        <dbReference type="ARBA" id="ARBA00010876"/>
    </source>
</evidence>
<comment type="function">
    <text evidence="2">Responsible for synthesis of pseudouridine from uracil at positions 955, 2504 and 2580 in 23S ribosomal RNA.</text>
</comment>
<evidence type="ECO:0000256" key="1">
    <source>
        <dbReference type="ARBA" id="ARBA00000381"/>
    </source>
</evidence>
<feature type="active site" evidence="7">
    <location>
        <position position="148"/>
    </location>
</feature>
<reference evidence="11 12" key="1">
    <citation type="submission" date="2018-05" db="EMBL/GenBank/DDBJ databases">
        <title>Genomic Encyclopedia of Type Strains, Phase IV (KMG-IV): sequencing the most valuable type-strain genomes for metagenomic binning, comparative biology and taxonomic classification.</title>
        <authorList>
            <person name="Goeker M."/>
        </authorList>
    </citation>
    <scope>NUCLEOTIDE SEQUENCE [LARGE SCALE GENOMIC DNA]</scope>
    <source>
        <strain evidence="11 12">DSM 23606</strain>
    </source>
</reference>
<keyword evidence="5 8" id="KW-0694">RNA-binding</keyword>
<dbReference type="CDD" id="cd00165">
    <property type="entry name" value="S4"/>
    <property type="match status" value="1"/>
</dbReference>
<dbReference type="InterPro" id="IPR006145">
    <property type="entry name" value="PsdUridine_synth_RsuA/RluA"/>
</dbReference>